<sequence>MMHRLSFKNDESRTVCRTFVTPGCLRFLFYSVPRDNRSDTLSVRNFSSHLLSKRGDDWTPSLAMRRETLQNALRNAPKYRENMLGQFDLPLYILDHIRDGGTGRIFYSKPRETMLHMLDMAETPLEAIDGQRYPIPLEDERMLDL</sequence>
<proteinExistence type="predicted"/>
<protein>
    <submittedName>
        <fullName evidence="1">Uncharacterized protein</fullName>
    </submittedName>
</protein>
<comment type="caution">
    <text evidence="1">The sequence shown here is derived from an EMBL/GenBank/DDBJ whole genome shotgun (WGS) entry which is preliminary data.</text>
</comment>
<organism evidence="1 2">
    <name type="scientific">Suillus placidus</name>
    <dbReference type="NCBI Taxonomy" id="48579"/>
    <lineage>
        <taxon>Eukaryota</taxon>
        <taxon>Fungi</taxon>
        <taxon>Dikarya</taxon>
        <taxon>Basidiomycota</taxon>
        <taxon>Agaricomycotina</taxon>
        <taxon>Agaricomycetes</taxon>
        <taxon>Agaricomycetidae</taxon>
        <taxon>Boletales</taxon>
        <taxon>Suillineae</taxon>
        <taxon>Suillaceae</taxon>
        <taxon>Suillus</taxon>
    </lineage>
</organism>
<dbReference type="AlphaFoldDB" id="A0A9P6ZKB3"/>
<accession>A0A9P6ZKB3</accession>
<dbReference type="EMBL" id="JABBWD010000087">
    <property type="protein sequence ID" value="KAG1767360.1"/>
    <property type="molecule type" value="Genomic_DNA"/>
</dbReference>
<evidence type="ECO:0000313" key="2">
    <source>
        <dbReference type="Proteomes" id="UP000714275"/>
    </source>
</evidence>
<dbReference type="Proteomes" id="UP000714275">
    <property type="component" value="Unassembled WGS sequence"/>
</dbReference>
<keyword evidence="2" id="KW-1185">Reference proteome</keyword>
<gene>
    <name evidence="1" type="ORF">EV702DRAFT_1147084</name>
</gene>
<name>A0A9P6ZKB3_9AGAM</name>
<evidence type="ECO:0000313" key="1">
    <source>
        <dbReference type="EMBL" id="KAG1767360.1"/>
    </source>
</evidence>
<reference evidence="1" key="1">
    <citation type="journal article" date="2020" name="New Phytol.">
        <title>Comparative genomics reveals dynamic genome evolution in host specialist ectomycorrhizal fungi.</title>
        <authorList>
            <person name="Lofgren L.A."/>
            <person name="Nguyen N.H."/>
            <person name="Vilgalys R."/>
            <person name="Ruytinx J."/>
            <person name="Liao H.L."/>
            <person name="Branco S."/>
            <person name="Kuo A."/>
            <person name="LaButti K."/>
            <person name="Lipzen A."/>
            <person name="Andreopoulos W."/>
            <person name="Pangilinan J."/>
            <person name="Riley R."/>
            <person name="Hundley H."/>
            <person name="Na H."/>
            <person name="Barry K."/>
            <person name="Grigoriev I.V."/>
            <person name="Stajich J.E."/>
            <person name="Kennedy P.G."/>
        </authorList>
    </citation>
    <scope>NUCLEOTIDE SEQUENCE</scope>
    <source>
        <strain evidence="1">DOB743</strain>
    </source>
</reference>
<dbReference type="OrthoDB" id="3219396at2759"/>